<name>A0A3G8YEZ7_9DEIO</name>
<feature type="domain" description="MobA-like NTP transferase" evidence="2">
    <location>
        <begin position="31"/>
        <end position="144"/>
    </location>
</feature>
<keyword evidence="4" id="KW-1185">Reference proteome</keyword>
<dbReference type="PANTHER" id="PTHR19136">
    <property type="entry name" value="MOLYBDENUM COFACTOR GUANYLYLTRANSFERASE"/>
    <property type="match status" value="1"/>
</dbReference>
<evidence type="ECO:0000313" key="4">
    <source>
        <dbReference type="Proteomes" id="UP000276417"/>
    </source>
</evidence>
<gene>
    <name evidence="3" type="ORF">EHF33_08370</name>
</gene>
<keyword evidence="1 3" id="KW-0808">Transferase</keyword>
<proteinExistence type="predicted"/>
<dbReference type="PANTHER" id="PTHR19136:SF81">
    <property type="entry name" value="MOLYBDENUM COFACTOR GUANYLYLTRANSFERASE"/>
    <property type="match status" value="1"/>
</dbReference>
<dbReference type="OrthoDB" id="159246at2"/>
<dbReference type="Pfam" id="PF12804">
    <property type="entry name" value="NTP_transf_3"/>
    <property type="match status" value="1"/>
</dbReference>
<sequence length="260" mass="27639">MTGQQNVSWNAVVLGGGDPGDAFAAAHEVDVKPLIEVAGRPMGEWVLRALQESGRVARIAYVGPLAGEMAELVNVRVTDRGTLIANLEAGVAALREPGNAPQRRVLVVTADIPMLTGQQVRDVLESAPDSGLVYPVVRKEVCEAAYPDVKRTYARLKDGTFTGGNLFLLDPALIGKFLPRLRAVLDARKQPLKLAGIVGPAFLFKMLLGQLRISELEARVSQILGVQARALITPHAAVGTDVDKEGDLALAEKRLGGGKA</sequence>
<dbReference type="SUPFAM" id="SSF53448">
    <property type="entry name" value="Nucleotide-diphospho-sugar transferases"/>
    <property type="match status" value="1"/>
</dbReference>
<dbReference type="EMBL" id="CP034183">
    <property type="protein sequence ID" value="AZI42757.1"/>
    <property type="molecule type" value="Genomic_DNA"/>
</dbReference>
<dbReference type="InterPro" id="IPR025877">
    <property type="entry name" value="MobA-like_NTP_Trfase"/>
</dbReference>
<dbReference type="Gene3D" id="3.90.550.10">
    <property type="entry name" value="Spore Coat Polysaccharide Biosynthesis Protein SpsA, Chain A"/>
    <property type="match status" value="1"/>
</dbReference>
<dbReference type="GO" id="GO:0016779">
    <property type="term" value="F:nucleotidyltransferase activity"/>
    <property type="evidence" value="ECO:0007669"/>
    <property type="project" value="UniProtKB-ARBA"/>
</dbReference>
<dbReference type="KEGG" id="dph:EHF33_08370"/>
<evidence type="ECO:0000259" key="2">
    <source>
        <dbReference type="Pfam" id="PF12804"/>
    </source>
</evidence>
<evidence type="ECO:0000256" key="1">
    <source>
        <dbReference type="ARBA" id="ARBA00022679"/>
    </source>
</evidence>
<evidence type="ECO:0000313" key="3">
    <source>
        <dbReference type="EMBL" id="AZI42757.1"/>
    </source>
</evidence>
<dbReference type="AlphaFoldDB" id="A0A3G8YEZ7"/>
<protein>
    <submittedName>
        <fullName evidence="3">Nucleotide-diphospho-sugar transferase</fullName>
    </submittedName>
</protein>
<accession>A0A3G8YEZ7</accession>
<dbReference type="InterPro" id="IPR029044">
    <property type="entry name" value="Nucleotide-diphossugar_trans"/>
</dbReference>
<organism evidence="3 4">
    <name type="scientific">Deinococcus psychrotolerans</name>
    <dbReference type="NCBI Taxonomy" id="2489213"/>
    <lineage>
        <taxon>Bacteria</taxon>
        <taxon>Thermotogati</taxon>
        <taxon>Deinococcota</taxon>
        <taxon>Deinococci</taxon>
        <taxon>Deinococcales</taxon>
        <taxon>Deinococcaceae</taxon>
        <taxon>Deinococcus</taxon>
    </lineage>
</organism>
<dbReference type="RefSeq" id="WP_124869972.1">
    <property type="nucleotide sequence ID" value="NZ_CP034183.1"/>
</dbReference>
<reference evidence="3 4" key="1">
    <citation type="submission" date="2018-11" db="EMBL/GenBank/DDBJ databases">
        <title>Deinococcus shelandsis sp. nov., isolated from South Shetland Islands soil of Antarctica.</title>
        <authorList>
            <person name="Tian J."/>
        </authorList>
    </citation>
    <scope>NUCLEOTIDE SEQUENCE [LARGE SCALE GENOMIC DNA]</scope>
    <source>
        <strain evidence="3 4">S14-83T</strain>
    </source>
</reference>
<dbReference type="Proteomes" id="UP000276417">
    <property type="component" value="Chromosome 1"/>
</dbReference>